<proteinExistence type="predicted"/>
<organism evidence="3">
    <name type="scientific">Dichomitus squalens</name>
    <dbReference type="NCBI Taxonomy" id="114155"/>
    <lineage>
        <taxon>Eukaryota</taxon>
        <taxon>Fungi</taxon>
        <taxon>Dikarya</taxon>
        <taxon>Basidiomycota</taxon>
        <taxon>Agaricomycotina</taxon>
        <taxon>Agaricomycetes</taxon>
        <taxon>Polyporales</taxon>
        <taxon>Polyporaceae</taxon>
        <taxon>Dichomitus</taxon>
    </lineage>
</organism>
<gene>
    <name evidence="3" type="ORF">BD311DRAFT_760656</name>
</gene>
<evidence type="ECO:0000313" key="3">
    <source>
        <dbReference type="EMBL" id="TBU27385.1"/>
    </source>
</evidence>
<evidence type="ECO:0000259" key="2">
    <source>
        <dbReference type="Pfam" id="PF18885"/>
    </source>
</evidence>
<feature type="chain" id="PRO_5020320520" description="DUF5648 domain-containing protein" evidence="1">
    <location>
        <begin position="20"/>
        <end position="179"/>
    </location>
</feature>
<dbReference type="EMBL" id="ML143433">
    <property type="protein sequence ID" value="TBU27385.1"/>
    <property type="molecule type" value="Genomic_DNA"/>
</dbReference>
<dbReference type="OrthoDB" id="9971254at2759"/>
<protein>
    <recommendedName>
        <fullName evidence="2">DUF5648 domain-containing protein</fullName>
    </recommendedName>
</protein>
<accession>A0A4Q9MJ17</accession>
<dbReference type="InterPro" id="IPR043708">
    <property type="entry name" value="DUF5648"/>
</dbReference>
<dbReference type="Proteomes" id="UP000292957">
    <property type="component" value="Unassembled WGS sequence"/>
</dbReference>
<evidence type="ECO:0000256" key="1">
    <source>
        <dbReference type="SAM" id="SignalP"/>
    </source>
</evidence>
<name>A0A4Q9MJ17_9APHY</name>
<feature type="signal peptide" evidence="1">
    <location>
        <begin position="1"/>
        <end position="19"/>
    </location>
</feature>
<keyword evidence="1" id="KW-0732">Signal</keyword>
<sequence length="179" mass="19753">MKFTLAAAFISTIFLSATALPEPGAARLQRRTCNYPTVPLLRAWQPVVADHFYTTDATEMNNAVTLLGYDREGIAATVHPEQTPITIPLYRLYNPVSFDHFYTTSASERDNAAQALGYSEEGIAAYVYETQLCGTVPLYRMFNALATDHFYTTDAAEKDNAVNGGYTYEGVAAYVNPQP</sequence>
<feature type="domain" description="DUF5648" evidence="2">
    <location>
        <begin position="39"/>
        <end position="175"/>
    </location>
</feature>
<dbReference type="AlphaFoldDB" id="A0A4Q9MJ17"/>
<dbReference type="Pfam" id="PF18885">
    <property type="entry name" value="DUF5648"/>
    <property type="match status" value="1"/>
</dbReference>
<reference evidence="3" key="1">
    <citation type="submission" date="2019-01" db="EMBL/GenBank/DDBJ databases">
        <title>Draft genome sequences of three monokaryotic isolates of the white-rot basidiomycete fungus Dichomitus squalens.</title>
        <authorList>
            <consortium name="DOE Joint Genome Institute"/>
            <person name="Lopez S.C."/>
            <person name="Andreopoulos B."/>
            <person name="Pangilinan J."/>
            <person name="Lipzen A."/>
            <person name="Riley R."/>
            <person name="Ahrendt S."/>
            <person name="Ng V."/>
            <person name="Barry K."/>
            <person name="Daum C."/>
            <person name="Grigoriev I.V."/>
            <person name="Hilden K.S."/>
            <person name="Makela M.R."/>
            <person name="de Vries R.P."/>
        </authorList>
    </citation>
    <scope>NUCLEOTIDE SEQUENCE [LARGE SCALE GENOMIC DNA]</scope>
    <source>
        <strain evidence="3">OM18370.1</strain>
    </source>
</reference>